<proteinExistence type="predicted"/>
<protein>
    <submittedName>
        <fullName evidence="1">Uncharacterized protein</fullName>
    </submittedName>
</protein>
<comment type="caution">
    <text evidence="1">The sequence shown here is derived from an EMBL/GenBank/DDBJ whole genome shotgun (WGS) entry which is preliminary data.</text>
</comment>
<dbReference type="Proteomes" id="UP001163321">
    <property type="component" value="Chromosome 4"/>
</dbReference>
<organism evidence="1 2">
    <name type="scientific">Peronosclerospora sorghi</name>
    <dbReference type="NCBI Taxonomy" id="230839"/>
    <lineage>
        <taxon>Eukaryota</taxon>
        <taxon>Sar</taxon>
        <taxon>Stramenopiles</taxon>
        <taxon>Oomycota</taxon>
        <taxon>Peronosporomycetes</taxon>
        <taxon>Peronosporales</taxon>
        <taxon>Peronosporaceae</taxon>
        <taxon>Peronosclerospora</taxon>
    </lineage>
</organism>
<keyword evidence="2" id="KW-1185">Reference proteome</keyword>
<evidence type="ECO:0000313" key="2">
    <source>
        <dbReference type="Proteomes" id="UP001163321"/>
    </source>
</evidence>
<reference evidence="1 2" key="1">
    <citation type="journal article" date="2022" name="bioRxiv">
        <title>The genome of the oomycete Peronosclerospora sorghi, a cosmopolitan pathogen of maize and sorghum, is inflated with dispersed pseudogenes.</title>
        <authorList>
            <person name="Fletcher K."/>
            <person name="Martin F."/>
            <person name="Isakeit T."/>
            <person name="Cavanaugh K."/>
            <person name="Magill C."/>
            <person name="Michelmore R."/>
        </authorList>
    </citation>
    <scope>NUCLEOTIDE SEQUENCE [LARGE SCALE GENOMIC DNA]</scope>
    <source>
        <strain evidence="1">P6</strain>
    </source>
</reference>
<accession>A0ACC0W4Q6</accession>
<gene>
    <name evidence="1" type="ORF">PsorP6_006778</name>
</gene>
<name>A0ACC0W4Q6_9STRA</name>
<sequence>MPRTCSRPSSYNLGRERNWKKRSTKQNIPIIINQVSEAASRTMWNMRNVDTSVEAQRSAENERKRRMCAQRTDLQAVRES</sequence>
<evidence type="ECO:0000313" key="1">
    <source>
        <dbReference type="EMBL" id="KAI9913532.1"/>
    </source>
</evidence>
<dbReference type="EMBL" id="CM047583">
    <property type="protein sequence ID" value="KAI9913532.1"/>
    <property type="molecule type" value="Genomic_DNA"/>
</dbReference>